<name>E3S1H5_PYRTT</name>
<dbReference type="InterPro" id="IPR021109">
    <property type="entry name" value="Peptidase_aspartic_dom_sf"/>
</dbReference>
<dbReference type="HOGENOM" id="CLU_156045_0_0_1"/>
<accession>E3S1H5</accession>
<sequence length="81" mass="9403">MTRVHVTFNTHHEQVLAYVTKVSGVQMILGTPWFQVHNPQVDWETMSITFNSDHCIRNCLENYKPSPPAYELKKARHPKAP</sequence>
<dbReference type="EMBL" id="GL536579">
    <property type="protein sequence ID" value="EFQ88174.1"/>
    <property type="molecule type" value="Genomic_DNA"/>
</dbReference>
<dbReference type="OrthoDB" id="4502494at2759"/>
<dbReference type="AlphaFoldDB" id="E3S1H5"/>
<organism evidence="2">
    <name type="scientific">Pyrenophora teres f. teres (strain 0-1)</name>
    <name type="common">Barley net blotch fungus</name>
    <name type="synonym">Drechslera teres f. teres</name>
    <dbReference type="NCBI Taxonomy" id="861557"/>
    <lineage>
        <taxon>Eukaryota</taxon>
        <taxon>Fungi</taxon>
        <taxon>Dikarya</taxon>
        <taxon>Ascomycota</taxon>
        <taxon>Pezizomycotina</taxon>
        <taxon>Dothideomycetes</taxon>
        <taxon>Pleosporomycetidae</taxon>
        <taxon>Pleosporales</taxon>
        <taxon>Pleosporineae</taxon>
        <taxon>Pleosporaceae</taxon>
        <taxon>Pyrenophora</taxon>
    </lineage>
</organism>
<dbReference type="KEGG" id="pte:PTT_16072"/>
<protein>
    <submittedName>
        <fullName evidence="1">Uncharacterized protein</fullName>
    </submittedName>
</protein>
<keyword evidence="2" id="KW-1185">Reference proteome</keyword>
<evidence type="ECO:0000313" key="2">
    <source>
        <dbReference type="Proteomes" id="UP000001067"/>
    </source>
</evidence>
<gene>
    <name evidence="1" type="ORF">PTT_16072</name>
</gene>
<evidence type="ECO:0000313" key="1">
    <source>
        <dbReference type="EMBL" id="EFQ88174.1"/>
    </source>
</evidence>
<proteinExistence type="predicted"/>
<dbReference type="Proteomes" id="UP000001067">
    <property type="component" value="Unassembled WGS sequence"/>
</dbReference>
<reference evidence="1 2" key="1">
    <citation type="journal article" date="2010" name="Genome Biol.">
        <title>A first genome assembly of the barley fungal pathogen Pyrenophora teres f. teres.</title>
        <authorList>
            <person name="Ellwood S.R."/>
            <person name="Liu Z."/>
            <person name="Syme R.A."/>
            <person name="Lai Z."/>
            <person name="Hane J.K."/>
            <person name="Keiper F."/>
            <person name="Moffat C.S."/>
            <person name="Oliver R.P."/>
            <person name="Friesen T.L."/>
        </authorList>
    </citation>
    <scope>NUCLEOTIDE SEQUENCE [LARGE SCALE GENOMIC DNA]</scope>
    <source>
        <strain evidence="1 2">0-1</strain>
    </source>
</reference>
<dbReference type="Gene3D" id="2.40.70.10">
    <property type="entry name" value="Acid Proteases"/>
    <property type="match status" value="1"/>
</dbReference>